<dbReference type="InterPro" id="IPR036179">
    <property type="entry name" value="Ig-like_dom_sf"/>
</dbReference>
<keyword evidence="1" id="KW-0325">Glycoprotein</keyword>
<dbReference type="GO" id="GO:0006955">
    <property type="term" value="P:immune response"/>
    <property type="evidence" value="ECO:0007669"/>
    <property type="project" value="TreeGrafter"/>
</dbReference>
<dbReference type="FunFam" id="2.60.40.10:FF:002146">
    <property type="entry name" value="Major histocompatibility complex class I UKA"/>
    <property type="match status" value="1"/>
</dbReference>
<dbReference type="InterPro" id="IPR013783">
    <property type="entry name" value="Ig-like_fold"/>
</dbReference>
<dbReference type="Gene3D" id="3.30.500.10">
    <property type="entry name" value="MHC class I-like antigen recognition-like"/>
    <property type="match status" value="1"/>
</dbReference>
<name>Q31387_CYPCA</name>
<dbReference type="PROSITE" id="PS50835">
    <property type="entry name" value="IG_LIKE"/>
    <property type="match status" value="1"/>
</dbReference>
<dbReference type="GO" id="GO:0009897">
    <property type="term" value="C:external side of plasma membrane"/>
    <property type="evidence" value="ECO:0007669"/>
    <property type="project" value="TreeGrafter"/>
</dbReference>
<dbReference type="InterPro" id="IPR050208">
    <property type="entry name" value="MHC_class-I_related"/>
</dbReference>
<keyword evidence="4" id="KW-0472">Membrane</keyword>
<dbReference type="EMBL" id="X91015">
    <property type="protein sequence ID" value="CAA62497.1"/>
    <property type="molecule type" value="mRNA"/>
</dbReference>
<dbReference type="AlphaFoldDB" id="Q31387"/>
<dbReference type="Pfam" id="PF00129">
    <property type="entry name" value="MHC_I"/>
    <property type="match status" value="1"/>
</dbReference>
<dbReference type="PANTHER" id="PTHR16675">
    <property type="entry name" value="MHC CLASS I-RELATED"/>
    <property type="match status" value="1"/>
</dbReference>
<dbReference type="InterPro" id="IPR011161">
    <property type="entry name" value="MHC_I-like_Ag-recog"/>
</dbReference>
<keyword evidence="4" id="KW-1133">Transmembrane helix</keyword>
<dbReference type="Pfam" id="PF07654">
    <property type="entry name" value="C1-set"/>
    <property type="match status" value="1"/>
</dbReference>
<dbReference type="SUPFAM" id="SSF48726">
    <property type="entry name" value="Immunoglobulin"/>
    <property type="match status" value="1"/>
</dbReference>
<dbReference type="FunFam" id="3.30.500.10:FF:000001">
    <property type="entry name" value="H-2 class I histocompatibility antigen, alpha chain"/>
    <property type="match status" value="1"/>
</dbReference>
<evidence type="ECO:0000256" key="5">
    <source>
        <dbReference type="SAM" id="SignalP"/>
    </source>
</evidence>
<evidence type="ECO:0000256" key="1">
    <source>
        <dbReference type="ARBA" id="ARBA00023180"/>
    </source>
</evidence>
<dbReference type="PRINTS" id="PR01638">
    <property type="entry name" value="MHCCLASSI"/>
</dbReference>
<keyword evidence="4" id="KW-0812">Transmembrane</keyword>
<proteinExistence type="evidence at transcript level"/>
<dbReference type="SUPFAM" id="SSF54452">
    <property type="entry name" value="MHC antigen-recognition domain"/>
    <property type="match status" value="1"/>
</dbReference>
<evidence type="ECO:0000259" key="6">
    <source>
        <dbReference type="PROSITE" id="PS50835"/>
    </source>
</evidence>
<feature type="signal peptide" evidence="5">
    <location>
        <begin position="1"/>
        <end position="16"/>
    </location>
</feature>
<evidence type="ECO:0000256" key="3">
    <source>
        <dbReference type="SAM" id="MobiDB-lite"/>
    </source>
</evidence>
<protein>
    <submittedName>
        <fullName evidence="7">MHC class I protein</fullName>
    </submittedName>
</protein>
<comment type="similarity">
    <text evidence="2">Belongs to the MHC class I family.</text>
</comment>
<gene>
    <name evidence="7" type="primary">Cyca-UA1*01</name>
</gene>
<dbReference type="SMART" id="SM00407">
    <property type="entry name" value="IGc1"/>
    <property type="match status" value="1"/>
</dbReference>
<dbReference type="InterPro" id="IPR001039">
    <property type="entry name" value="MHC_I_a_a1/a2"/>
</dbReference>
<feature type="region of interest" description="Disordered" evidence="3">
    <location>
        <begin position="329"/>
        <end position="348"/>
    </location>
</feature>
<feature type="transmembrane region" description="Helical" evidence="4">
    <location>
        <begin position="296"/>
        <end position="319"/>
    </location>
</feature>
<reference evidence="7" key="1">
    <citation type="journal article" date="1996" name="Immunogenetics">
        <title>Identification and characterization of a new major histocompatibility complex class I gene in carp (Cyprinus carpio L.).</title>
        <authorList>
            <person name="van Erp SHH"/>
            <person name="Dixon B"/>
            <person name="Figueroa F"/>
            <person name="Egberts E"/>
            <person name="Stet RJJ"/>
        </authorList>
    </citation>
    <scope>NUCLEOTIDE SEQUENCE</scope>
    <source>
        <strain evidence="7">DOR70</strain>
    </source>
</reference>
<dbReference type="GO" id="GO:0005615">
    <property type="term" value="C:extracellular space"/>
    <property type="evidence" value="ECO:0007669"/>
    <property type="project" value="TreeGrafter"/>
</dbReference>
<evidence type="ECO:0000256" key="4">
    <source>
        <dbReference type="SAM" id="Phobius"/>
    </source>
</evidence>
<dbReference type="InterPro" id="IPR003597">
    <property type="entry name" value="Ig_C1-set"/>
</dbReference>
<dbReference type="InterPro" id="IPR011162">
    <property type="entry name" value="MHC_I/II-like_Ag-recog"/>
</dbReference>
<sequence precursor="true">MRVLAFFLLGIHLTSAATHTLQYFYTATSGIENFPEFMTAGVVDGQQIDYYDSIIRKAVQKAEWISGAVDPDYWNRNTQIYAGNEPSFKENINIVKSRFNQTGGVHSVQQMYGCELHDDGTKGGYMQYGYDGEDFLSLDKSSLTWTAANPQAVITKVKWDSTRAETKSETNYLENICIEWLQKYVRYGKDTLERKVSPQVSLLQKDPLSPVTCHTTGFYPSGVTITWQKNGQDHDEDVDLGELIINEDGTFQRASTLNVKPEEWKNNKFSCVVEHQGKTIREILTEDKIKTNYAPFPIGIIIGIVVAVLLLIVIGVAGYKVYQKKKGFKPVNGSDDGSNSSAHTDPKA</sequence>
<dbReference type="CDD" id="cd07698">
    <property type="entry name" value="IgC1_MHC_I_alpha3"/>
    <property type="match status" value="1"/>
</dbReference>
<evidence type="ECO:0000313" key="7">
    <source>
        <dbReference type="EMBL" id="CAA62497.1"/>
    </source>
</evidence>
<feature type="chain" id="PRO_5004219846" evidence="5">
    <location>
        <begin position="17"/>
        <end position="348"/>
    </location>
</feature>
<accession>Q31387</accession>
<keyword evidence="5" id="KW-0732">Signal</keyword>
<organism evidence="7">
    <name type="scientific">Cyprinus carpio</name>
    <name type="common">Common carp</name>
    <dbReference type="NCBI Taxonomy" id="7962"/>
    <lineage>
        <taxon>Eukaryota</taxon>
        <taxon>Metazoa</taxon>
        <taxon>Chordata</taxon>
        <taxon>Craniata</taxon>
        <taxon>Vertebrata</taxon>
        <taxon>Euteleostomi</taxon>
        <taxon>Actinopterygii</taxon>
        <taxon>Neopterygii</taxon>
        <taxon>Teleostei</taxon>
        <taxon>Ostariophysi</taxon>
        <taxon>Cypriniformes</taxon>
        <taxon>Cyprinidae</taxon>
        <taxon>Cyprininae</taxon>
        <taxon>Cyprinus</taxon>
    </lineage>
</organism>
<dbReference type="PANTHER" id="PTHR16675:SF237">
    <property type="entry name" value="MHC CLASS I ANTIGEN TRANSCRIPT VARIANT 1-RELATED"/>
    <property type="match status" value="1"/>
</dbReference>
<feature type="domain" description="Ig-like" evidence="6">
    <location>
        <begin position="198"/>
        <end position="285"/>
    </location>
</feature>
<dbReference type="InterPro" id="IPR007110">
    <property type="entry name" value="Ig-like_dom"/>
</dbReference>
<feature type="compositionally biased region" description="Polar residues" evidence="3">
    <location>
        <begin position="335"/>
        <end position="348"/>
    </location>
</feature>
<dbReference type="Gene3D" id="2.60.40.10">
    <property type="entry name" value="Immunoglobulins"/>
    <property type="match status" value="1"/>
</dbReference>
<evidence type="ECO:0000256" key="2">
    <source>
        <dbReference type="RuleBase" id="RU004439"/>
    </source>
</evidence>
<dbReference type="InterPro" id="IPR037055">
    <property type="entry name" value="MHC_I-like_Ag-recog_sf"/>
</dbReference>